<reference evidence="1 2" key="1">
    <citation type="journal article" date="2019" name="Sci. Rep.">
        <title>Orb-weaving spider Araneus ventricosus genome elucidates the spidroin gene catalogue.</title>
        <authorList>
            <person name="Kono N."/>
            <person name="Nakamura H."/>
            <person name="Ohtoshi R."/>
            <person name="Moran D.A.P."/>
            <person name="Shinohara A."/>
            <person name="Yoshida Y."/>
            <person name="Fujiwara M."/>
            <person name="Mori M."/>
            <person name="Tomita M."/>
            <person name="Arakawa K."/>
        </authorList>
    </citation>
    <scope>NUCLEOTIDE SEQUENCE [LARGE SCALE GENOMIC DNA]</scope>
</reference>
<dbReference type="EMBL" id="BGPR01000970">
    <property type="protein sequence ID" value="GBM41663.1"/>
    <property type="molecule type" value="Genomic_DNA"/>
</dbReference>
<dbReference type="Proteomes" id="UP000499080">
    <property type="component" value="Unassembled WGS sequence"/>
</dbReference>
<accession>A0A4Y2FKJ7</accession>
<evidence type="ECO:0000313" key="2">
    <source>
        <dbReference type="Proteomes" id="UP000499080"/>
    </source>
</evidence>
<name>A0A4Y2FKJ7_ARAVE</name>
<dbReference type="AlphaFoldDB" id="A0A4Y2FKJ7"/>
<keyword evidence="2" id="KW-1185">Reference proteome</keyword>
<proteinExistence type="predicted"/>
<protein>
    <submittedName>
        <fullName evidence="1">Uncharacterized protein</fullName>
    </submittedName>
</protein>
<comment type="caution">
    <text evidence="1">The sequence shown here is derived from an EMBL/GenBank/DDBJ whole genome shotgun (WGS) entry which is preliminary data.</text>
</comment>
<sequence>MSSVPGDCLYRCRQSLWTVYLDVVSPGDSLFRCRQSGLKANYSFGDNRYEASWPNRKRFAPALPRHLGSSEPVVSTAVGD</sequence>
<gene>
    <name evidence="1" type="ORF">AVEN_46935_1</name>
</gene>
<evidence type="ECO:0000313" key="1">
    <source>
        <dbReference type="EMBL" id="GBM41663.1"/>
    </source>
</evidence>
<organism evidence="1 2">
    <name type="scientific">Araneus ventricosus</name>
    <name type="common">Orbweaver spider</name>
    <name type="synonym">Epeira ventricosa</name>
    <dbReference type="NCBI Taxonomy" id="182803"/>
    <lineage>
        <taxon>Eukaryota</taxon>
        <taxon>Metazoa</taxon>
        <taxon>Ecdysozoa</taxon>
        <taxon>Arthropoda</taxon>
        <taxon>Chelicerata</taxon>
        <taxon>Arachnida</taxon>
        <taxon>Araneae</taxon>
        <taxon>Araneomorphae</taxon>
        <taxon>Entelegynae</taxon>
        <taxon>Araneoidea</taxon>
        <taxon>Araneidae</taxon>
        <taxon>Araneus</taxon>
    </lineage>
</organism>